<protein>
    <submittedName>
        <fullName evidence="5">Glycosyltransferase, GT2 family</fullName>
    </submittedName>
</protein>
<evidence type="ECO:0000259" key="4">
    <source>
        <dbReference type="Pfam" id="PF00535"/>
    </source>
</evidence>
<dbReference type="EMBL" id="FWYB01000002">
    <property type="protein sequence ID" value="SMC72758.1"/>
    <property type="molecule type" value="Genomic_DNA"/>
</dbReference>
<organism evidence="5 6">
    <name type="scientific">Pedobacter nyackensis</name>
    <dbReference type="NCBI Taxonomy" id="475255"/>
    <lineage>
        <taxon>Bacteria</taxon>
        <taxon>Pseudomonadati</taxon>
        <taxon>Bacteroidota</taxon>
        <taxon>Sphingobacteriia</taxon>
        <taxon>Sphingobacteriales</taxon>
        <taxon>Sphingobacteriaceae</taxon>
        <taxon>Pedobacter</taxon>
    </lineage>
</organism>
<feature type="domain" description="Glycosyltransferase 2-like" evidence="4">
    <location>
        <begin position="6"/>
        <end position="177"/>
    </location>
</feature>
<dbReference type="Gene3D" id="3.90.550.10">
    <property type="entry name" value="Spore Coat Polysaccharide Biosynthesis Protein SpsA, Chain A"/>
    <property type="match status" value="1"/>
</dbReference>
<evidence type="ECO:0000313" key="6">
    <source>
        <dbReference type="Proteomes" id="UP000192678"/>
    </source>
</evidence>
<dbReference type="CDD" id="cd04186">
    <property type="entry name" value="GT_2_like_c"/>
    <property type="match status" value="1"/>
</dbReference>
<name>A0A1W2BJQ6_9SPHI</name>
<evidence type="ECO:0000256" key="1">
    <source>
        <dbReference type="ARBA" id="ARBA00006739"/>
    </source>
</evidence>
<dbReference type="AlphaFoldDB" id="A0A1W2BJQ6"/>
<dbReference type="Pfam" id="PF00535">
    <property type="entry name" value="Glycos_transf_2"/>
    <property type="match status" value="1"/>
</dbReference>
<dbReference type="GO" id="GO:0016757">
    <property type="term" value="F:glycosyltransferase activity"/>
    <property type="evidence" value="ECO:0007669"/>
    <property type="project" value="UniProtKB-KW"/>
</dbReference>
<reference evidence="5 6" key="1">
    <citation type="submission" date="2017-04" db="EMBL/GenBank/DDBJ databases">
        <authorList>
            <person name="Afonso C.L."/>
            <person name="Miller P.J."/>
            <person name="Scott M.A."/>
            <person name="Spackman E."/>
            <person name="Goraichik I."/>
            <person name="Dimitrov K.M."/>
            <person name="Suarez D.L."/>
            <person name="Swayne D.E."/>
        </authorList>
    </citation>
    <scope>NUCLEOTIDE SEQUENCE [LARGE SCALE GENOMIC DNA]</scope>
    <source>
        <strain evidence="5 6">DSM 19625</strain>
    </source>
</reference>
<dbReference type="OrthoDB" id="8936324at2"/>
<keyword evidence="3 5" id="KW-0808">Transferase</keyword>
<dbReference type="PANTHER" id="PTHR43179:SF12">
    <property type="entry name" value="GALACTOFURANOSYLTRANSFERASE GLFT2"/>
    <property type="match status" value="1"/>
</dbReference>
<dbReference type="STRING" id="475255.SAMN04488101_102506"/>
<evidence type="ECO:0000256" key="3">
    <source>
        <dbReference type="ARBA" id="ARBA00022679"/>
    </source>
</evidence>
<dbReference type="SUPFAM" id="SSF53448">
    <property type="entry name" value="Nucleotide-diphospho-sugar transferases"/>
    <property type="match status" value="1"/>
</dbReference>
<dbReference type="InterPro" id="IPR029044">
    <property type="entry name" value="Nucleotide-diphossugar_trans"/>
</dbReference>
<keyword evidence="6" id="KW-1185">Reference proteome</keyword>
<evidence type="ECO:0000256" key="2">
    <source>
        <dbReference type="ARBA" id="ARBA00022676"/>
    </source>
</evidence>
<accession>A0A1W2BJQ6</accession>
<dbReference type="PANTHER" id="PTHR43179">
    <property type="entry name" value="RHAMNOSYLTRANSFERASE WBBL"/>
    <property type="match status" value="1"/>
</dbReference>
<sequence length="328" mass="38136">MKKSLSVIIPNYNGKHLLEAYLPSVLQAVKKAEVPFEIIVIDDGSKDQSIDFIEQNYPEINLLVNDKNRGFSYTCNQGIKAAQYELTFLLNSDVRLTEDYFEKQWKYFQHEDTFGVMGRIMSADGSKIEDAARILFRKGCRLKANRFYYSTDPNEQNAYTAYLSGANALVDTKKLKELNGFDEIYSPFSSEDSDLCLRAWLVGWKCYYEHQSICFHQVSGSTKTQIKSDFIKKIYYRNRFIFHKIHLNGFRGWIWPAYLFLLEVLPKLILGKSWMMASYKEYLQHIPQVKASRATIVSLQKKHNSELEVQDIIDKINDSISNKNVVFL</sequence>
<comment type="similarity">
    <text evidence="1">Belongs to the glycosyltransferase 2 family.</text>
</comment>
<gene>
    <name evidence="5" type="ORF">SAMN04488101_102506</name>
</gene>
<dbReference type="Proteomes" id="UP000192678">
    <property type="component" value="Unassembled WGS sequence"/>
</dbReference>
<proteinExistence type="inferred from homology"/>
<keyword evidence="2" id="KW-0328">Glycosyltransferase</keyword>
<evidence type="ECO:0000313" key="5">
    <source>
        <dbReference type="EMBL" id="SMC72758.1"/>
    </source>
</evidence>
<dbReference type="InterPro" id="IPR001173">
    <property type="entry name" value="Glyco_trans_2-like"/>
</dbReference>